<dbReference type="OrthoDB" id="5296at2759"/>
<dbReference type="PANTHER" id="PTHR35733">
    <property type="entry name" value="OS02G0307800 PROTEIN"/>
    <property type="match status" value="1"/>
</dbReference>
<accession>A0A6P5EXY9</accession>
<feature type="compositionally biased region" description="Pro residues" evidence="1">
    <location>
        <begin position="82"/>
        <end position="91"/>
    </location>
</feature>
<reference evidence="2" key="1">
    <citation type="journal article" date="2015" name="Nat. Genet.">
        <title>The pineapple genome and the evolution of CAM photosynthesis.</title>
        <authorList>
            <person name="Ming R."/>
            <person name="VanBuren R."/>
            <person name="Wai C.M."/>
            <person name="Tang H."/>
            <person name="Schatz M.C."/>
            <person name="Bowers J.E."/>
            <person name="Lyons E."/>
            <person name="Wang M.L."/>
            <person name="Chen J."/>
            <person name="Biggers E."/>
            <person name="Zhang J."/>
            <person name="Huang L."/>
            <person name="Zhang L."/>
            <person name="Miao W."/>
            <person name="Zhang J."/>
            <person name="Ye Z."/>
            <person name="Miao C."/>
            <person name="Lin Z."/>
            <person name="Wang H."/>
            <person name="Zhou H."/>
            <person name="Yim W.C."/>
            <person name="Priest H.D."/>
            <person name="Zheng C."/>
            <person name="Woodhouse M."/>
            <person name="Edger P.P."/>
            <person name="Guyot R."/>
            <person name="Guo H.B."/>
            <person name="Guo H."/>
            <person name="Zheng G."/>
            <person name="Singh R."/>
            <person name="Sharma A."/>
            <person name="Min X."/>
            <person name="Zheng Y."/>
            <person name="Lee H."/>
            <person name="Gurtowski J."/>
            <person name="Sedlazeck F.J."/>
            <person name="Harkess A."/>
            <person name="McKain M.R."/>
            <person name="Liao Z."/>
            <person name="Fang J."/>
            <person name="Liu J."/>
            <person name="Zhang X."/>
            <person name="Zhang Q."/>
            <person name="Hu W."/>
            <person name="Qin Y."/>
            <person name="Wang K."/>
            <person name="Chen L.Y."/>
            <person name="Shirley N."/>
            <person name="Lin Y.R."/>
            <person name="Liu L.Y."/>
            <person name="Hernandez A.G."/>
            <person name="Wright C.L."/>
            <person name="Bulone V."/>
            <person name="Tuskan G.A."/>
            <person name="Heath K."/>
            <person name="Zee F."/>
            <person name="Moore P.H."/>
            <person name="Sunkar R."/>
            <person name="Leebens-Mack J.H."/>
            <person name="Mockler T."/>
            <person name="Bennetzen J.L."/>
            <person name="Freeling M."/>
            <person name="Sankoff D."/>
            <person name="Paterson A.H."/>
            <person name="Zhu X."/>
            <person name="Yang X."/>
            <person name="Smith J.A."/>
            <person name="Cushman J.C."/>
            <person name="Paull R.E."/>
            <person name="Yu Q."/>
        </authorList>
    </citation>
    <scope>NUCLEOTIDE SEQUENCE [LARGE SCALE GENOMIC DNA]</scope>
    <source>
        <strain evidence="2">cv. F153</strain>
    </source>
</reference>
<dbReference type="InterPro" id="IPR021434">
    <property type="entry name" value="DUF3082"/>
</dbReference>
<protein>
    <submittedName>
        <fullName evidence="3">Uncharacterized protein LOC109710286</fullName>
    </submittedName>
</protein>
<sequence length="314" mass="33343">MVDCNDVLGCENVESSGHHGRKDFHSSKVQWESRMLQFSVKHYILFSLSSFPRASTSPPCSTPTTSSTISPPSRLAELPDDAAPPPPPPPPAEDDGGGPVELPSSAPSTIFAVDDNPSPLQVATSVLLTGAISLFLFRSLRRRAERAKELRVRSTGLKKTKDMKEEALDSLKAMGATSIDAGPPPSPAQAFLGGIAAGVIALILYKFTTTIEAALNRQAISDNFSVRQITITIRTIVNGLCYLATFVFGINSIGLTLYSLQLAIGSIMDGGSGKSPSSKEEGEQLNTKASDESSSENVESASNDLQQTSDKSKN</sequence>
<name>A0A6P5EXY9_ANACO</name>
<feature type="region of interest" description="Disordered" evidence="1">
    <location>
        <begin position="53"/>
        <end position="111"/>
    </location>
</feature>
<feature type="compositionally biased region" description="Low complexity" evidence="1">
    <location>
        <begin position="295"/>
        <end position="304"/>
    </location>
</feature>
<gene>
    <name evidence="3" type="primary">LOC109710286</name>
</gene>
<keyword evidence="2" id="KW-1185">Reference proteome</keyword>
<dbReference type="GO" id="GO:0009535">
    <property type="term" value="C:chloroplast thylakoid membrane"/>
    <property type="evidence" value="ECO:0007669"/>
    <property type="project" value="TreeGrafter"/>
</dbReference>
<dbReference type="RefSeq" id="XP_020088382.1">
    <property type="nucleotide sequence ID" value="XM_020232793.1"/>
</dbReference>
<reference evidence="3" key="2">
    <citation type="submission" date="2025-08" db="UniProtKB">
        <authorList>
            <consortium name="RefSeq"/>
        </authorList>
    </citation>
    <scope>IDENTIFICATION</scope>
    <source>
        <tissue evidence="3">Leaf</tissue>
    </source>
</reference>
<feature type="region of interest" description="Disordered" evidence="1">
    <location>
        <begin position="271"/>
        <end position="314"/>
    </location>
</feature>
<evidence type="ECO:0000313" key="3">
    <source>
        <dbReference type="RefSeq" id="XP_020088382.1"/>
    </source>
</evidence>
<dbReference type="GeneID" id="109710286"/>
<feature type="compositionally biased region" description="Polar residues" evidence="1">
    <location>
        <begin position="305"/>
        <end position="314"/>
    </location>
</feature>
<dbReference type="Proteomes" id="UP000515123">
    <property type="component" value="Linkage group 5"/>
</dbReference>
<proteinExistence type="predicted"/>
<evidence type="ECO:0000313" key="2">
    <source>
        <dbReference type="Proteomes" id="UP000515123"/>
    </source>
</evidence>
<dbReference type="Pfam" id="PF11282">
    <property type="entry name" value="DUF3082"/>
    <property type="match status" value="1"/>
</dbReference>
<feature type="compositionally biased region" description="Low complexity" evidence="1">
    <location>
        <begin position="55"/>
        <end position="76"/>
    </location>
</feature>
<dbReference type="PANTHER" id="PTHR35733:SF1">
    <property type="entry name" value="OS02G0307800 PROTEIN"/>
    <property type="match status" value="1"/>
</dbReference>
<evidence type="ECO:0000256" key="1">
    <source>
        <dbReference type="SAM" id="MobiDB-lite"/>
    </source>
</evidence>
<organism evidence="2 3">
    <name type="scientific">Ananas comosus</name>
    <name type="common">Pineapple</name>
    <name type="synonym">Ananas ananas</name>
    <dbReference type="NCBI Taxonomy" id="4615"/>
    <lineage>
        <taxon>Eukaryota</taxon>
        <taxon>Viridiplantae</taxon>
        <taxon>Streptophyta</taxon>
        <taxon>Embryophyta</taxon>
        <taxon>Tracheophyta</taxon>
        <taxon>Spermatophyta</taxon>
        <taxon>Magnoliopsida</taxon>
        <taxon>Liliopsida</taxon>
        <taxon>Poales</taxon>
        <taxon>Bromeliaceae</taxon>
        <taxon>Bromelioideae</taxon>
        <taxon>Ananas</taxon>
    </lineage>
</organism>
<dbReference type="AlphaFoldDB" id="A0A6P5EXY9"/>